<dbReference type="InterPro" id="IPR001206">
    <property type="entry name" value="Diacylglycerol_kinase_cat_dom"/>
</dbReference>
<reference evidence="15" key="1">
    <citation type="journal article" date="2019" name="Int. J. Syst. Evol. Microbiol.">
        <title>The Global Catalogue of Microorganisms (GCM) 10K type strain sequencing project: providing services to taxonomists for standard genome sequencing and annotation.</title>
        <authorList>
            <consortium name="The Broad Institute Genomics Platform"/>
            <consortium name="The Broad Institute Genome Sequencing Center for Infectious Disease"/>
            <person name="Wu L."/>
            <person name="Ma J."/>
        </authorList>
    </citation>
    <scope>NUCLEOTIDE SEQUENCE [LARGE SCALE GENOMIC DNA]</scope>
    <source>
        <strain evidence="15">JCM 19125</strain>
    </source>
</reference>
<evidence type="ECO:0000256" key="9">
    <source>
        <dbReference type="ARBA" id="ARBA00022842"/>
    </source>
</evidence>
<dbReference type="NCBIfam" id="TIGR00147">
    <property type="entry name" value="YegS/Rv2252/BmrU family lipid kinase"/>
    <property type="match status" value="1"/>
</dbReference>
<dbReference type="InterPro" id="IPR050187">
    <property type="entry name" value="Lipid_Phosphate_FormReg"/>
</dbReference>
<evidence type="ECO:0000256" key="8">
    <source>
        <dbReference type="ARBA" id="ARBA00022840"/>
    </source>
</evidence>
<protein>
    <submittedName>
        <fullName evidence="14">YegS/Rv2252/BmrU family lipid kinase</fullName>
    </submittedName>
</protein>
<keyword evidence="6" id="KW-0547">Nucleotide-binding</keyword>
<evidence type="ECO:0000256" key="11">
    <source>
        <dbReference type="ARBA" id="ARBA00023209"/>
    </source>
</evidence>
<comment type="cofactor">
    <cofactor evidence="1">
        <name>Mg(2+)</name>
        <dbReference type="ChEBI" id="CHEBI:18420"/>
    </cofactor>
</comment>
<dbReference type="InterPro" id="IPR016064">
    <property type="entry name" value="NAD/diacylglycerol_kinase_sf"/>
</dbReference>
<dbReference type="Gene3D" id="2.60.200.40">
    <property type="match status" value="1"/>
</dbReference>
<name>A0ABP9FIA1_9ACTN</name>
<evidence type="ECO:0000256" key="1">
    <source>
        <dbReference type="ARBA" id="ARBA00001946"/>
    </source>
</evidence>
<dbReference type="PROSITE" id="PS50146">
    <property type="entry name" value="DAGK"/>
    <property type="match status" value="1"/>
</dbReference>
<keyword evidence="15" id="KW-1185">Reference proteome</keyword>
<gene>
    <name evidence="14" type="ORF">GCM10025789_22260</name>
</gene>
<keyword evidence="11" id="KW-0594">Phospholipid biosynthesis</keyword>
<dbReference type="PANTHER" id="PTHR12358:SF106">
    <property type="entry name" value="LIPID KINASE YEGS"/>
    <property type="match status" value="1"/>
</dbReference>
<comment type="similarity">
    <text evidence="2">Belongs to the diacylglycerol/lipid kinase family.</text>
</comment>
<dbReference type="InterPro" id="IPR017438">
    <property type="entry name" value="ATP-NAD_kinase_N"/>
</dbReference>
<dbReference type="EMBL" id="BAABLV010000036">
    <property type="protein sequence ID" value="GAA4902994.1"/>
    <property type="molecule type" value="Genomic_DNA"/>
</dbReference>
<dbReference type="RefSeq" id="WP_345582843.1">
    <property type="nucleotide sequence ID" value="NZ_BAABLV010000036.1"/>
</dbReference>
<feature type="domain" description="DAGKc" evidence="13">
    <location>
        <begin position="6"/>
        <end position="140"/>
    </location>
</feature>
<evidence type="ECO:0000256" key="4">
    <source>
        <dbReference type="ARBA" id="ARBA00022679"/>
    </source>
</evidence>
<keyword evidence="5" id="KW-0479">Metal-binding</keyword>
<keyword evidence="9" id="KW-0460">Magnesium</keyword>
<dbReference type="SMART" id="SM00046">
    <property type="entry name" value="DAGKc"/>
    <property type="match status" value="1"/>
</dbReference>
<dbReference type="SUPFAM" id="SSF111331">
    <property type="entry name" value="NAD kinase/diacylglycerol kinase-like"/>
    <property type="match status" value="1"/>
</dbReference>
<keyword evidence="12" id="KW-1208">Phospholipid metabolism</keyword>
<evidence type="ECO:0000313" key="15">
    <source>
        <dbReference type="Proteomes" id="UP001501521"/>
    </source>
</evidence>
<evidence type="ECO:0000256" key="10">
    <source>
        <dbReference type="ARBA" id="ARBA00023098"/>
    </source>
</evidence>
<dbReference type="GO" id="GO:0016301">
    <property type="term" value="F:kinase activity"/>
    <property type="evidence" value="ECO:0007669"/>
    <property type="project" value="UniProtKB-KW"/>
</dbReference>
<evidence type="ECO:0000256" key="2">
    <source>
        <dbReference type="ARBA" id="ARBA00005983"/>
    </source>
</evidence>
<accession>A0ABP9FIA1</accession>
<proteinExistence type="inferred from homology"/>
<sequence length="307" mass="32057">MTSEVAKRRLVSVVCNEQSGGGRAGRALPKVAQRLREGLAGAELHVVRSQSYEEARDLTRSLALQARPGDVVAVMGGDGMAHLGLNACAGTDATLAVIPAGTGNDFARGAGIPRSIRQSVEAIVTGHVRVMDLSLLTNGSGSRHVGAVVSSGYDARVNRATNDIRLRFGALSYGWIALRELASFSPLTYRLVIDGEPRELNAMMVAICNTGIFGGGMQISPDADPSDGVLDVTIIHAASRGKLLRLLPSVYSGGFVSDPVVERVRAHTVEVDGDGLFLMGDGEEMGDVPATVSCVPGCLRVVVAPLG</sequence>
<dbReference type="InterPro" id="IPR045540">
    <property type="entry name" value="YegS/DAGK_C"/>
</dbReference>
<keyword evidence="3" id="KW-0444">Lipid biosynthesis</keyword>
<dbReference type="Pfam" id="PF19279">
    <property type="entry name" value="YegS_C"/>
    <property type="match status" value="1"/>
</dbReference>
<evidence type="ECO:0000256" key="6">
    <source>
        <dbReference type="ARBA" id="ARBA00022741"/>
    </source>
</evidence>
<keyword evidence="10" id="KW-0443">Lipid metabolism</keyword>
<keyword evidence="4" id="KW-0808">Transferase</keyword>
<comment type="caution">
    <text evidence="14">The sequence shown here is derived from an EMBL/GenBank/DDBJ whole genome shotgun (WGS) entry which is preliminary data.</text>
</comment>
<dbReference type="Gene3D" id="3.40.50.10330">
    <property type="entry name" value="Probable inorganic polyphosphate/atp-NAD kinase, domain 1"/>
    <property type="match status" value="1"/>
</dbReference>
<organism evidence="14 15">
    <name type="scientific">Tessaracoccus lubricantis</name>
    <dbReference type="NCBI Taxonomy" id="545543"/>
    <lineage>
        <taxon>Bacteria</taxon>
        <taxon>Bacillati</taxon>
        <taxon>Actinomycetota</taxon>
        <taxon>Actinomycetes</taxon>
        <taxon>Propionibacteriales</taxon>
        <taxon>Propionibacteriaceae</taxon>
        <taxon>Tessaracoccus</taxon>
    </lineage>
</organism>
<evidence type="ECO:0000256" key="7">
    <source>
        <dbReference type="ARBA" id="ARBA00022777"/>
    </source>
</evidence>
<evidence type="ECO:0000259" key="13">
    <source>
        <dbReference type="PROSITE" id="PS50146"/>
    </source>
</evidence>
<evidence type="ECO:0000313" key="14">
    <source>
        <dbReference type="EMBL" id="GAA4902994.1"/>
    </source>
</evidence>
<keyword evidence="8" id="KW-0067">ATP-binding</keyword>
<dbReference type="InterPro" id="IPR005218">
    <property type="entry name" value="Diacylglycerol/lipid_kinase"/>
</dbReference>
<evidence type="ECO:0000256" key="3">
    <source>
        <dbReference type="ARBA" id="ARBA00022516"/>
    </source>
</evidence>
<keyword evidence="7 14" id="KW-0418">Kinase</keyword>
<dbReference type="Proteomes" id="UP001501521">
    <property type="component" value="Unassembled WGS sequence"/>
</dbReference>
<dbReference type="PANTHER" id="PTHR12358">
    <property type="entry name" value="SPHINGOSINE KINASE"/>
    <property type="match status" value="1"/>
</dbReference>
<evidence type="ECO:0000256" key="12">
    <source>
        <dbReference type="ARBA" id="ARBA00023264"/>
    </source>
</evidence>
<evidence type="ECO:0000256" key="5">
    <source>
        <dbReference type="ARBA" id="ARBA00022723"/>
    </source>
</evidence>
<dbReference type="Pfam" id="PF00781">
    <property type="entry name" value="DAGK_cat"/>
    <property type="match status" value="1"/>
</dbReference>